<feature type="region of interest" description="Disordered" evidence="1">
    <location>
        <begin position="2084"/>
        <end position="2113"/>
    </location>
</feature>
<feature type="compositionally biased region" description="Basic and acidic residues" evidence="1">
    <location>
        <begin position="4476"/>
        <end position="4495"/>
    </location>
</feature>
<feature type="compositionally biased region" description="Low complexity" evidence="1">
    <location>
        <begin position="1576"/>
        <end position="1593"/>
    </location>
</feature>
<feature type="compositionally biased region" description="Low complexity" evidence="1">
    <location>
        <begin position="15"/>
        <end position="24"/>
    </location>
</feature>
<feature type="region of interest" description="Disordered" evidence="1">
    <location>
        <begin position="2604"/>
        <end position="2699"/>
    </location>
</feature>
<dbReference type="InterPro" id="IPR011990">
    <property type="entry name" value="TPR-like_helical_dom_sf"/>
</dbReference>
<feature type="compositionally biased region" description="Basic and acidic residues" evidence="1">
    <location>
        <begin position="5993"/>
        <end position="6029"/>
    </location>
</feature>
<organism evidence="2 3">
    <name type="scientific">Cystoisospora suis</name>
    <dbReference type="NCBI Taxonomy" id="483139"/>
    <lineage>
        <taxon>Eukaryota</taxon>
        <taxon>Sar</taxon>
        <taxon>Alveolata</taxon>
        <taxon>Apicomplexa</taxon>
        <taxon>Conoidasida</taxon>
        <taxon>Coccidia</taxon>
        <taxon>Eucoccidiorida</taxon>
        <taxon>Eimeriorina</taxon>
        <taxon>Sarcocystidae</taxon>
        <taxon>Cystoisospora</taxon>
    </lineage>
</organism>
<feature type="region of interest" description="Disordered" evidence="1">
    <location>
        <begin position="2254"/>
        <end position="2298"/>
    </location>
</feature>
<feature type="region of interest" description="Disordered" evidence="1">
    <location>
        <begin position="382"/>
        <end position="443"/>
    </location>
</feature>
<dbReference type="PANTHER" id="PTHR36812:SF9">
    <property type="entry name" value="MYB-LIKE PROTEIN X ISOFORM X1"/>
    <property type="match status" value="1"/>
</dbReference>
<feature type="region of interest" description="Disordered" evidence="1">
    <location>
        <begin position="5603"/>
        <end position="5624"/>
    </location>
</feature>
<feature type="compositionally biased region" description="Low complexity" evidence="1">
    <location>
        <begin position="5894"/>
        <end position="5912"/>
    </location>
</feature>
<feature type="region of interest" description="Disordered" evidence="1">
    <location>
        <begin position="4705"/>
        <end position="4770"/>
    </location>
</feature>
<feature type="compositionally biased region" description="Basic and acidic residues" evidence="1">
    <location>
        <begin position="3181"/>
        <end position="3193"/>
    </location>
</feature>
<feature type="compositionally biased region" description="Acidic residues" evidence="1">
    <location>
        <begin position="2864"/>
        <end position="2876"/>
    </location>
</feature>
<feature type="compositionally biased region" description="Low complexity" evidence="1">
    <location>
        <begin position="1083"/>
        <end position="1100"/>
    </location>
</feature>
<feature type="compositionally biased region" description="Basic and acidic residues" evidence="1">
    <location>
        <begin position="2267"/>
        <end position="2278"/>
    </location>
</feature>
<feature type="region of interest" description="Disordered" evidence="1">
    <location>
        <begin position="5162"/>
        <end position="5194"/>
    </location>
</feature>
<feature type="compositionally biased region" description="Polar residues" evidence="1">
    <location>
        <begin position="3292"/>
        <end position="3301"/>
    </location>
</feature>
<feature type="compositionally biased region" description="Basic and acidic residues" evidence="1">
    <location>
        <begin position="6242"/>
        <end position="6258"/>
    </location>
</feature>
<feature type="compositionally biased region" description="Basic and acidic residues" evidence="1">
    <location>
        <begin position="5848"/>
        <end position="5864"/>
    </location>
</feature>
<feature type="region of interest" description="Disordered" evidence="1">
    <location>
        <begin position="3815"/>
        <end position="3840"/>
    </location>
</feature>
<feature type="region of interest" description="Disordered" evidence="1">
    <location>
        <begin position="5774"/>
        <end position="5912"/>
    </location>
</feature>
<feature type="region of interest" description="Disordered" evidence="1">
    <location>
        <begin position="4273"/>
        <end position="4385"/>
    </location>
</feature>
<reference evidence="2 3" key="1">
    <citation type="journal article" date="2017" name="Int. J. Parasitol.">
        <title>The genome of the protozoan parasite Cystoisospora suis and a reverse vaccinology approach to identify vaccine candidates.</title>
        <authorList>
            <person name="Palmieri N."/>
            <person name="Shrestha A."/>
            <person name="Ruttkowski B."/>
            <person name="Beck T."/>
            <person name="Vogl C."/>
            <person name="Tomley F."/>
            <person name="Blake D.P."/>
            <person name="Joachim A."/>
        </authorList>
    </citation>
    <scope>NUCLEOTIDE SEQUENCE [LARGE SCALE GENOMIC DNA]</scope>
    <source>
        <strain evidence="2 3">Wien I</strain>
    </source>
</reference>
<feature type="compositionally biased region" description="Polar residues" evidence="1">
    <location>
        <begin position="1854"/>
        <end position="1879"/>
    </location>
</feature>
<feature type="compositionally biased region" description="Basic and acidic residues" evidence="1">
    <location>
        <begin position="2422"/>
        <end position="2447"/>
    </location>
</feature>
<feature type="compositionally biased region" description="Low complexity" evidence="1">
    <location>
        <begin position="2279"/>
        <end position="2298"/>
    </location>
</feature>
<dbReference type="Gene3D" id="1.25.40.10">
    <property type="entry name" value="Tetratricopeptide repeat domain"/>
    <property type="match status" value="1"/>
</dbReference>
<feature type="compositionally biased region" description="Acidic residues" evidence="1">
    <location>
        <begin position="3368"/>
        <end position="3383"/>
    </location>
</feature>
<feature type="compositionally biased region" description="Low complexity" evidence="1">
    <location>
        <begin position="4827"/>
        <end position="4841"/>
    </location>
</feature>
<feature type="compositionally biased region" description="Basic and acidic residues" evidence="1">
    <location>
        <begin position="4333"/>
        <end position="4354"/>
    </location>
</feature>
<dbReference type="RefSeq" id="XP_067925265.1">
    <property type="nucleotide sequence ID" value="XM_068062758.1"/>
</dbReference>
<feature type="compositionally biased region" description="Basic and acidic residues" evidence="1">
    <location>
        <begin position="1745"/>
        <end position="1755"/>
    </location>
</feature>
<feature type="compositionally biased region" description="Basic and acidic residues" evidence="1">
    <location>
        <begin position="6448"/>
        <end position="6472"/>
    </location>
</feature>
<feature type="compositionally biased region" description="Basic and acidic residues" evidence="1">
    <location>
        <begin position="28"/>
        <end position="71"/>
    </location>
</feature>
<feature type="compositionally biased region" description="Basic and acidic residues" evidence="1">
    <location>
        <begin position="4720"/>
        <end position="4761"/>
    </location>
</feature>
<dbReference type="VEuPathDB" id="ToxoDB:CSUI_002558"/>
<keyword evidence="3" id="KW-1185">Reference proteome</keyword>
<feature type="region of interest" description="Disordered" evidence="1">
    <location>
        <begin position="2856"/>
        <end position="2980"/>
    </location>
</feature>
<feature type="compositionally biased region" description="Basic and acidic residues" evidence="1">
    <location>
        <begin position="3349"/>
        <end position="3358"/>
    </location>
</feature>
<feature type="compositionally biased region" description="Basic residues" evidence="1">
    <location>
        <begin position="1482"/>
        <end position="1497"/>
    </location>
</feature>
<feature type="compositionally biased region" description="Basic and acidic residues" evidence="1">
    <location>
        <begin position="4363"/>
        <end position="4374"/>
    </location>
</feature>
<feature type="compositionally biased region" description="Polar residues" evidence="1">
    <location>
        <begin position="1892"/>
        <end position="1904"/>
    </location>
</feature>
<feature type="region of interest" description="Disordered" evidence="1">
    <location>
        <begin position="4519"/>
        <end position="4542"/>
    </location>
</feature>
<feature type="compositionally biased region" description="Basic and acidic residues" evidence="1">
    <location>
        <begin position="1599"/>
        <end position="1626"/>
    </location>
</feature>
<feature type="compositionally biased region" description="Low complexity" evidence="1">
    <location>
        <begin position="1953"/>
        <end position="1977"/>
    </location>
</feature>
<feature type="compositionally biased region" description="Polar residues" evidence="1">
    <location>
        <begin position="3152"/>
        <end position="3164"/>
    </location>
</feature>
<feature type="compositionally biased region" description="Polar residues" evidence="1">
    <location>
        <begin position="1808"/>
        <end position="1833"/>
    </location>
</feature>
<feature type="compositionally biased region" description="Basic residues" evidence="1">
    <location>
        <begin position="2677"/>
        <end position="2694"/>
    </location>
</feature>
<feature type="compositionally biased region" description="Basic and acidic residues" evidence="1">
    <location>
        <begin position="1123"/>
        <end position="1152"/>
    </location>
</feature>
<feature type="region of interest" description="Disordered" evidence="1">
    <location>
        <begin position="6231"/>
        <end position="6297"/>
    </location>
</feature>
<evidence type="ECO:0000313" key="3">
    <source>
        <dbReference type="Proteomes" id="UP000221165"/>
    </source>
</evidence>
<feature type="region of interest" description="Disordered" evidence="1">
    <location>
        <begin position="1"/>
        <end position="90"/>
    </location>
</feature>
<feature type="compositionally biased region" description="Basic and acidic residues" evidence="1">
    <location>
        <begin position="1435"/>
        <end position="1449"/>
    </location>
</feature>
<feature type="compositionally biased region" description="Low complexity" evidence="1">
    <location>
        <begin position="4008"/>
        <end position="4021"/>
    </location>
</feature>
<feature type="region of interest" description="Disordered" evidence="1">
    <location>
        <begin position="2812"/>
        <end position="2841"/>
    </location>
</feature>
<name>A0A2C6KTI1_9APIC</name>
<feature type="region of interest" description="Disordered" evidence="1">
    <location>
        <begin position="4608"/>
        <end position="4678"/>
    </location>
</feature>
<feature type="compositionally biased region" description="Polar residues" evidence="1">
    <location>
        <begin position="3915"/>
        <end position="3925"/>
    </location>
</feature>
<feature type="region of interest" description="Disordered" evidence="1">
    <location>
        <begin position="3107"/>
        <end position="3133"/>
    </location>
</feature>
<sequence>MSSFHSPRSSPPLLHPLFLPASSSYQSHGREERWRREKEEEKEMKEKEKKVRDWREVRNHRSGDGGGDGHSRNWGVHTPRGMTEGVDLGRGDCRTSDRKRENFLLNHVSSHTYTGHDDDDVRGADHCRGLAGSGEKRMASCLSNACYTEELSSDSRGGVCTPRSYDTYCWRGDSHVQSKSLLGFPAPLLSDDRHRRENFLASQCNKKVERAIERRAPLLEKGERRDGLFSLGKNQVEGMLPFASTRKGEEEESDDFSRGRDLKESSNGMAISWGRGRSKGESNLLSLPQGRSPHLSSSSSLCSLEERSFVKDSSRFIPATTFVPEKKERKNRGMERDISLLREAFHPRENEKERAKPVSLISVFLPLAPMPVRNSIQKIAEEEDEKISSTFSSRPARGHSHRKPSSSSFSSSLRNDGRCVSKGKPPGERGGSKEDRSSSSSSFSSSSIHLRRVILERYPPELLREISSRIPQDPLLAKVANRGTADAFLSLRFLVSHEVFPSSSSSCPSALECPSCRGKMSLRESVEHPTYIEREEEREVEETRVEGEKERRREATGFSTEDSSHREKKKKEEMSRRGMGEVKEQEDEEQEEARESSRRRGEENKSRGKEGEDRSEEKEERYRKVNMGRRSHDTEEVIKTQAMPSRQPTLSSDDALLLDISSSSSCRSCSLCTLPPCNSSSLLPSPNSPSPLNSSPAPCDSSSSTSLSVSRSSCSCESRFVRLTFVWYRRRGRSMRLCIPRVPQLLRKVIFFFSSSVCSSLSSSSLSSQALPSSCCCAAHSRKPEKSSQRKEGKKEKEEDDLEEVSSPPPSSPPSSSSSSSSSSSPSSAFSSSLSSSSSPSSFSSSCSSSSSFSSSFPLAPSSSIAGSMMEMKSSGVCTVQRETQEDSSGVQTATSEGRRQFQDDERKEWVEDRREKQLELFMNRDEEDHPRSSSMMEKRGERFLDDHRASKEKEFLRREIPCHHTPLASGGVCTAEAFVEEKRNLSSTPILQNVYQTITSHAYWPRMKTSLDEIFSSSSSLSQGVSSISLSQPCENASTSFCPGCIDTFPSSQTFRTSLQRDDRLFLIARDKPFPSISPGITSVHPSSPTVPSTFPPLSEETSPRRREDYDGTTADTLSSCTRERAKEEEERRKKARRGEEEERRREEDGRFSSLSRRTPSKDSHAFSDGVQQLEGQGEQDSRLTIEEEKKRKTSLLSFQGSLSNPRQQNNSFCPHLKSIEKKKQFSFSSSSSSSWTFPSAAAGAVGNDVSSLSTSRPSGGILTEASFSTSPSSLTEGGEKSFLSSSSLPVSASFSLEGKERRREISCCFEPSVYEWLLTCKPGECLKDLEIHRWMGEPPLSSSSSSSGGAAKGFSPFSFIFRKSQEEKKSSSLSLIADRPNISPSSSFSSSKCSLPKERKMNEEIEIYKESQISERGTLLSLRLPRKHSSPRFQEKEEERENEKGEGEEQYYSLGEEKDDDEWRDHEGVKPYDNDDQEKKSKKKKWIKRNKLEKKNKREGSKDESISHSSSLPPGDRDLGVHLPFLGMIGDTSSVTKSALDETEFEEKQQEEKKKERERTESKTRLKSASLRDSPGSLSVLASSSFLSSSSQGGGSTEKKREGEKKEQREEERENEEKVGERVTTDAPTQKGRRSQLLSPPIGRRRCSSISPQTEEEKAPFHSHDSIGLLLSNQRTSPEGFTSFSSVSLRASSPPPLTRFSSSGEVRVAETKRRTRRSRDREGGDRWEARVPSITPLSQAPNKNERGGEKEEQEREEEAETKFPEHLFFSPISPHPLSSPDSSSSSFSSFLQFLSLPAPSQGAPLSHSSLAPTNTYVDSSVSTPSTLSLQKQGEEETFSLSFLPASLHHSDQGGQSLSSTGRTSPLLSFFPSVQINSHPEEKKKREGEETFSQPTSTLSDSSRQLHEDRSSHLTIQPHSKRNNTNSISSSSSTAGRFPSSSSLYHPEAPPSCSSSSLSTTDYSHLHSSFFPSSSFSPPPPPPFLPFSCEADSPMSSIDLCAPLQKSLDSRRAEMPTRGDSHSDTSTTERETNKGIPSSSSFSGSSSGVYRSKEISQRECFLEDLEEKTSLLDFLQHVLPLSSRPPSSLHSPTSHPLHTPSHLSQEDSSSSSGVFSSSSLLPSLVVSSSSIPFLKSHSSSSGSHSCSPPYTRPRGLHGSQEEEVSLDGYFNSDSTAQNFLMSLESLSSLHERSLQYFTATDPLSSSSSPSSSSPSLFILPPPGSVEVSPCHPHHRHHRRCPFLCSSRSTSPLLPSLSYDQTPPRHLPSDHKCRDEKPSSSSSYPSPGSEVDVLPSPRRSPCPYSSCPLHFCCDKSQEKSWKKIGKEPSSSSSSRAGEEGQGAPLFSQWTAPLFFSPPLLHLLDEKEKEDVHQEEEEDQEKEVGEEEREDGEDVGKKKKNCKGLHPPLCHPPVVPTSSHTRITRDREEEEKKIDGACVEGEERRKEEEEGLYSSSFLCCPRKTERGKDEEEEEEDERFPADRRRRKIVRDFTKKKIRQLLEHHDLLLPGVEAAEPPLLPFFLFELLKDEEDVEEETETAEKKAFHLSQIDPRISLYSSALASLYHLLASYRHSAPHLFFSRLLPQQLLLLLLLHCSYLSSSSSLSALPSPHSSSPMFLSELRQSTSKRHARSPSSPRRLARERGEEEEGEMRVSREMLAMSDKDSEETVESYEEKGHVRRHDKIEKKKKKKTSRRKGEPLKIREEEEGLYTLVPGREERRLRGRRIGLVSIDLFHLFHTPTAAVCRSPSSPASLLSSSCSGPVHSSVSSLHSQEGLSISQFVQQKREREDEEEEDQLHNKASCLDSKNDELHHGQAQVESLSSVSSSSSPPSPSCASSPLPDCVPLDSCRDVWREGENRHEGSTDDEEAKEEEEERDFLKPHHIDNGESGIDKEGKEEASSSSSSWRVHGGSFHLKRGTVWEAADGSPSERREVELGVEKEEEERKNDNVAHDREKGNGDGKWRYLGDDHKRDKKVEDKRRLPPPVFVSSSPAERLSKALWTACTYLQLDTLCVCLTTTATPSPSSVSSAVPLGGVNFASRCLGYRCISVEDIPKLPSLLQCWREELFLSSSSSSLVHLHRQQPSHLLLSTPSHFFSPIHVHTESKKETRSSFSSSASFMPTSSSSSKGERQSPLFDVKLLHDRHRRHLSPFFSSTKKPHSSLSHSEKLHYSETELSSGGDMRDTKFIDSDTSHDEDEEDTCASSSSSVNRDGYDYGRDESKARRRRDRGCIPASDSSVREFSLSSVDSSSFYKDEKGIDTMEGRGERSSITTLLSEDSQLSLSRYHERQDTGVSMSSGKRQPSLYSSSSSSFSPFRFSSFYRAGNLDHDDDDKESDVYVDCIEEEEERVKEAEENEKKKQKRTSLEGEVEVDIDREEEEEREAESSSYHYEEEDWLWHLLLHIMTGDAFREGDDERPHLDWNFLTGLYLLSACENVEERSSIPSIQVISLYPVVDSSCSSSSIYSSSACSPSTQGKSVSSTQETIDPSEGGPASRRYSQAAKSCLQGILLLSTLFRKIRKRQDTSGKRFTSPGETGRGRRRRSSSSSPHFNFENPYASDGGGFSSHSPTRSKYSSFFTPHTSPRRSERRRVGGVAVVRDIDDCLDFLLGALSSSYQSTCSSSSSSSSSSILSRGRGDILGWEDILASTRRSYLDSSSPYAHTDTHYRWRGHERSLRRVVGEGRGRAVSSGCCSPSSTSAYLRGRSPLAEGLAAVGKGREGGRHFHQPRHLLALTYDRCEQASGTSLLEGPPSHTIFIPEPSPPSSLSSSSSSIPSCCHHDIFSLPSPLDELVFLDTRAFYEPNLPSPPHPLLTGLYGTPCGGEGEEDDESDEEEEERDIEEAEEIMMIMEREKEIEKKCAKGRIRMHRLSGVLCVQAAMTLLSTSLPSSNTHDLYALHLKEGEKKTRKDPPPSQALTASPSRLSHSCHEDASSTIPSPSSSSFSRCIQGRSFSPSEEVASRANKGSETAETSEIIEERREEVSSRGEGRSTAMKGSHLLQVREKRSSLTPPRYSPSSSSSTKMNLDISSSSCIEEQRAMYLNQLSHLYAASLTPPTPATITTKHPHMPSRDRLIYGEFRKNLSNHMHPVLSSPQGESLLHSSIKNEISTRLRPLSSSSCGEHQTSHRGDLSYPPSNFLSFVRQDDKERRRQLVRRLLIRALIHFRVCTTLSPSSPPLTAEDDEGGSETPSSILLSSSSFASSFSSSSLSAAPSCVCFMKERKAEERGKFIETMTAASAYEMLADTFLVEHYELLLLLQQVQQEVYIQSKDSFSETMKREKGAREQDVISERERRRSSSSPSKDDDNDRLPSNYRKNEEEEITMKLQRRGRGREREEEPLEKEREREKKEDGVHVKPSRRSRVRGEGREDERALNHGGATGSERDEKITFISSFVSSSSSSSSSSVLEKIDRLWQAQEHTLGRAGQLLMRVVHLSTSSSLNRFRREPSRRRRSIGNEDDDNEENGGQCISSLSSYKGDRANRGRDQEEKNLQRTDGKIKQIEERECPFTEFDEKRLTDRREKELSCTKETEETEDLKEGKMKKPQPWIMTAEYVSVSDRMHRRLKMKLLRVHLSLAYMAYQQHYQWREEEEERRRRRRRDHENASLFLSSCPSLVKKGRSSPRDSSAPGSEREEEEEGQTNVLGERRRTREKTGEERYTPSRCGNRSRDRSDEYLGNCRSGAYEDVTDFGETKMKHLVFRQEKMTKTKKTVERSQSPHSELAKMRLHSVEEEEETKKKMKGEGESEEREKREDDHRRSDRNLHRHSRIDESQSCSFLGKTLQHLLLASSFLLPLLPDQKHVRHHPSLPPTPSHPSRLPLLHFHESHPSSSSLSSSLYGSSHAPESAVDRISPSLVGRSRDGQAPVYQEEMVGSRGRRRREEEEEVEKYILTASLGRWISDVLLEISLHYLTRCEGGGCLCRRASPSSHTTVTCSEMSPPSPKSHCDALVSGNTQKSGKGCKEEGDMETSVDKERKKWIIVRERKTCGASWCHEEASSGEAGEGRGRYIWDCVKKKEKKEERKSCLPFSSSSCSSCSCLLKNAFLAIPSWALGTLDRDGLPFEQKMKEKKSKKKDSQEEGKTALTTHQGLGQVISSSSSLVSSEESLGHPFWSEPWLPLTEETVAPDREKLLNLSIRFSLRSLHICARARDLIRATCGEGLEKNTRRDKKKKAMKARRERQGGEEERRQETKAGLLIETDRDDRRSPEFFLQMTGRRREHEEDGRHEVARKKFMQLGKAVGEESQGEGERFGTKTRLEEEEEKKRKKKKAMGVVYQATTEELEDASKRIIAKAYGHLGNFYAETGRTTKAIIHCKQGIELFEALGDTRAASDLHLALSCFLLQPLFLSPFSSSSSSSNFKQVSLKLKDARAPRSLYLGCSSSFSSSSLAQEDKAYLPSSSSSLPFSFSSSSLSYPSFASSRFHLFLERYCTCLSVSSSSSPSFSSMLDGFSSLTSGGQHDSVISISLSLLRAAEKGYFSSGSDLLHSSVRASGMVIRKDRGTCGTIREREEKKNDQEEEERQQRSSSLSVLPSSSFSFFSDEENRHLSILLQCISRLEQQERRLHCAIEERLSRPLPPQPLLSSSFFSSSSFSSSSFRSASKRKETLHAYQKRQQPSTASKPLSACSFSSSSAMERTRAVSCSSSRGAVSLEEEIIVQGQEEEERSLEKVKKEVTAGVRQLGEADTAYEKDRREKIKGGVEKDEREESFGMKNDSIKGSPDSCLFCSLHSLNNDRNDEELIELKRLHGGVCTLLACLYIYLVRWQLKAIPLLVRPHSSRESERLSSYSKTRKQDQKKIDGRKESSDGDTKSRKEISTMKKERHAVKSAPTTRERGQERREEEAEEEEKEQGREEEEKQKKKDHADIPLSTCEEERTRENDKKKKRNLNGHLTTDTPLLSSSSSPPSCSSSTSCSSRLEECWYASEVVSLLPFGLLPFLHLQTATLRDLSFSASADSVKSREERRDGRRKTGKEAESTHGKPRGGGGGVLSGESCMDKEKEEEKIEQRDRVDEEKEEEEKSLTPCSPHEDKPDVDEEEDTTVSLLLEKMETSLKRVVELYEVQESLLVSLYHRLSLLTYGCRADVIRNEEHGDPVEMWRQELQGRRGGICRDHIEFGCQRLLVHNAAGLAHLFLSSIALREVYVHSKKHPHRTGKEGNRENRSLIPSRRRRRGNGTSRDITGLGGEVLLCKNLSLSLRMKIRGKLRSALYHAERAAEALQSCCFMEGYQKNEKVKKKTEEEETMNERRILRAVSAEEGKRKERKKTTKMEKEEKREEKGGERQQRKAKKKEKEEEKIYGEEERRTRVGLERETTSIPLARRLCERCHLEMIDTHTPVYVHHPNPPYTAFVSSCLLLSFTHELVSRNSPIIPLSSFSSAATSSHSLQTFSSSSFLTSSTISSSPHFFGPVKFLSSPRMREPKQEGKPLLQSEERCFSSLRTSGGRRRRERRQSSEGEEEVKKVGRTDERTSERESQSTAIGPALQAVRRIACICCPLDNLLSTASCEEKISISSETQEAKEEEKTKSRCQDVVVDCEKERERQVSPLWKDGSVGLLFLLRNEEEKKRSLTQSLAGYPERNISSPKVTLFSPENTELFRKLMKDTNGRDRGREEDEEEEKMKNILNQRKRGEEKVIVIERRRRSKGIDEDNDGEEEEDHKRIENERETGGDVTQPHKQSIMVDMIEDSCLPLALQECTLQRFVYLLLLGQQDDSRE</sequence>
<feature type="compositionally biased region" description="Basic and acidic residues" evidence="1">
    <location>
        <begin position="4273"/>
        <end position="4309"/>
    </location>
</feature>
<feature type="compositionally biased region" description="Low complexity" evidence="1">
    <location>
        <begin position="2747"/>
        <end position="2772"/>
    </location>
</feature>
<feature type="compositionally biased region" description="Polar residues" evidence="1">
    <location>
        <begin position="1673"/>
        <end position="1693"/>
    </location>
</feature>
<feature type="region of interest" description="Disordered" evidence="1">
    <location>
        <begin position="2323"/>
        <end position="2344"/>
    </location>
</feature>
<feature type="region of interest" description="Disordered" evidence="1">
    <location>
        <begin position="3748"/>
        <end position="3772"/>
    </location>
</feature>
<feature type="region of interest" description="Disordered" evidence="1">
    <location>
        <begin position="1248"/>
        <end position="1282"/>
    </location>
</feature>
<feature type="compositionally biased region" description="Basic and acidic residues" evidence="1">
    <location>
        <begin position="6654"/>
        <end position="6665"/>
    </location>
</feature>
<feature type="region of interest" description="Disordered" evidence="1">
    <location>
        <begin position="5499"/>
        <end position="5527"/>
    </location>
</feature>
<feature type="region of interest" description="Disordered" evidence="1">
    <location>
        <begin position="875"/>
        <end position="910"/>
    </location>
</feature>
<feature type="compositionally biased region" description="Basic and acidic residues" evidence="1">
    <location>
        <begin position="4644"/>
        <end position="4659"/>
    </location>
</feature>
<feature type="compositionally biased region" description="Basic and acidic residues" evidence="1">
    <location>
        <begin position="593"/>
        <end position="623"/>
    </location>
</feature>
<feature type="compositionally biased region" description="Basic and acidic residues" evidence="1">
    <location>
        <begin position="3212"/>
        <end position="3222"/>
    </location>
</feature>
<dbReference type="Proteomes" id="UP000221165">
    <property type="component" value="Unassembled WGS sequence"/>
</dbReference>
<dbReference type="EMBL" id="MIGC01001069">
    <property type="protein sequence ID" value="PHJ23590.1"/>
    <property type="molecule type" value="Genomic_DNA"/>
</dbReference>
<feature type="region of interest" description="Disordered" evidence="1">
    <location>
        <begin position="5238"/>
        <end position="5262"/>
    </location>
</feature>
<feature type="compositionally biased region" description="Basic and acidic residues" evidence="1">
    <location>
        <begin position="2877"/>
        <end position="2899"/>
    </location>
</feature>
<feature type="compositionally biased region" description="Basic and acidic residues" evidence="1">
    <location>
        <begin position="4519"/>
        <end position="4541"/>
    </location>
</feature>
<feature type="region of interest" description="Disordered" evidence="1">
    <location>
        <begin position="5067"/>
        <end position="5087"/>
    </location>
</feature>
<feature type="compositionally biased region" description="Polar residues" evidence="1">
    <location>
        <begin position="876"/>
        <end position="896"/>
    </location>
</feature>
<feature type="region of interest" description="Disordered" evidence="1">
    <location>
        <begin position="3467"/>
        <end position="3498"/>
    </location>
</feature>
<feature type="compositionally biased region" description="Basic and acidic residues" evidence="1">
    <location>
        <begin position="1721"/>
        <end position="1731"/>
    </location>
</feature>
<feature type="region of interest" description="Disordered" evidence="1">
    <location>
        <begin position="3151"/>
        <end position="3234"/>
    </location>
</feature>
<feature type="compositionally biased region" description="Basic and acidic residues" evidence="1">
    <location>
        <begin position="6265"/>
        <end position="6297"/>
    </location>
</feature>
<feature type="compositionally biased region" description="Basic and acidic residues" evidence="1">
    <location>
        <begin position="897"/>
        <end position="910"/>
    </location>
</feature>
<dbReference type="InterPro" id="IPR019734">
    <property type="entry name" value="TPR_rpt"/>
</dbReference>
<feature type="compositionally biased region" description="Basic and acidic residues" evidence="1">
    <location>
        <begin position="2928"/>
        <end position="2980"/>
    </location>
</feature>
<feature type="compositionally biased region" description="Low complexity" evidence="1">
    <location>
        <begin position="1924"/>
        <end position="1935"/>
    </location>
</feature>
<feature type="compositionally biased region" description="Basic and acidic residues" evidence="1">
    <location>
        <begin position="6151"/>
        <end position="6160"/>
    </location>
</feature>
<feature type="region of interest" description="Disordered" evidence="1">
    <location>
        <begin position="3349"/>
        <end position="3388"/>
    </location>
</feature>
<feature type="compositionally biased region" description="Low complexity" evidence="1">
    <location>
        <begin position="2604"/>
        <end position="2615"/>
    </location>
</feature>
<feature type="region of interest" description="Disordered" evidence="1">
    <location>
        <begin position="2745"/>
        <end position="2774"/>
    </location>
</feature>
<feature type="compositionally biased region" description="Basic and acidic residues" evidence="1">
    <location>
        <begin position="2362"/>
        <end position="2371"/>
    </location>
</feature>
<feature type="compositionally biased region" description="Basic and acidic residues" evidence="1">
    <location>
        <begin position="5178"/>
        <end position="5190"/>
    </location>
</feature>
<feature type="region of interest" description="Disordered" evidence="1">
    <location>
        <begin position="6600"/>
        <end position="6622"/>
    </location>
</feature>
<feature type="region of interest" description="Disordered" evidence="1">
    <location>
        <begin position="3523"/>
        <end position="3592"/>
    </location>
</feature>
<feature type="compositionally biased region" description="Basic and acidic residues" evidence="1">
    <location>
        <begin position="5499"/>
        <end position="5514"/>
    </location>
</feature>
<feature type="compositionally biased region" description="Basic and acidic residues" evidence="1">
    <location>
        <begin position="1657"/>
        <end position="1667"/>
    </location>
</feature>
<feature type="compositionally biased region" description="Basic and acidic residues" evidence="1">
    <location>
        <begin position="527"/>
        <end position="555"/>
    </location>
</feature>
<feature type="compositionally biased region" description="Low complexity" evidence="1">
    <location>
        <begin position="2820"/>
        <end position="2841"/>
    </location>
</feature>
<accession>A0A2C6KTI1</accession>
<feature type="region of interest" description="Disordered" evidence="1">
    <location>
        <begin position="3287"/>
        <end position="3312"/>
    </location>
</feature>
<feature type="compositionally biased region" description="Basic and acidic residues" evidence="1">
    <location>
        <begin position="1548"/>
        <end position="1566"/>
    </location>
</feature>
<feature type="region of interest" description="Disordered" evidence="1">
    <location>
        <begin position="2360"/>
        <end position="2449"/>
    </location>
</feature>
<feature type="compositionally biased region" description="Basic and acidic residues" evidence="1">
    <location>
        <begin position="1498"/>
        <end position="1508"/>
    </location>
</feature>
<evidence type="ECO:0000256" key="1">
    <source>
        <dbReference type="SAM" id="MobiDB-lite"/>
    </source>
</evidence>
<feature type="compositionally biased region" description="Low complexity" evidence="1">
    <location>
        <begin position="2039"/>
        <end position="2049"/>
    </location>
</feature>
<feature type="region of interest" description="Disordered" evidence="1">
    <location>
        <begin position="6146"/>
        <end position="6176"/>
    </location>
</feature>
<feature type="compositionally biased region" description="Basic and acidic residues" evidence="1">
    <location>
        <begin position="6600"/>
        <end position="6609"/>
    </location>
</feature>
<feature type="region of interest" description="Disordered" evidence="1">
    <location>
        <begin position="1077"/>
        <end position="1186"/>
    </location>
</feature>
<proteinExistence type="predicted"/>
<protein>
    <submittedName>
        <fullName evidence="2">Uncharacterized protein</fullName>
    </submittedName>
</protein>
<feature type="compositionally biased region" description="Low complexity" evidence="1">
    <location>
        <begin position="3111"/>
        <end position="3127"/>
    </location>
</feature>
<feature type="region of interest" description="Disordered" evidence="1">
    <location>
        <begin position="240"/>
        <end position="277"/>
    </location>
</feature>
<comment type="caution">
    <text evidence="2">The sequence shown here is derived from an EMBL/GenBank/DDBJ whole genome shotgun (WGS) entry which is preliminary data.</text>
</comment>
<feature type="compositionally biased region" description="Low complexity" evidence="1">
    <location>
        <begin position="3933"/>
        <end position="3945"/>
    </location>
</feature>
<feature type="region of interest" description="Disordered" evidence="1">
    <location>
        <begin position="1421"/>
        <end position="2049"/>
    </location>
</feature>
<feature type="compositionally biased region" description="Low complexity" evidence="1">
    <location>
        <begin position="814"/>
        <end position="840"/>
    </location>
</feature>
<feature type="compositionally biased region" description="Polar residues" evidence="1">
    <location>
        <begin position="4112"/>
        <end position="4123"/>
    </location>
</feature>
<feature type="region of interest" description="Disordered" evidence="1">
    <location>
        <begin position="4437"/>
        <end position="4495"/>
    </location>
</feature>
<gene>
    <name evidence="2" type="ORF">CSUI_002558</name>
</gene>
<dbReference type="GeneID" id="94425969"/>
<feature type="compositionally biased region" description="Polar residues" evidence="1">
    <location>
        <begin position="1250"/>
        <end position="1259"/>
    </location>
</feature>
<feature type="compositionally biased region" description="Basic and acidic residues" evidence="1">
    <location>
        <begin position="1880"/>
        <end position="1890"/>
    </location>
</feature>
<feature type="region of interest" description="Disordered" evidence="1">
    <location>
        <begin position="6640"/>
        <end position="6671"/>
    </location>
</feature>
<dbReference type="PANTHER" id="PTHR36812">
    <property type="entry name" value="NEUROFILAMENT TRIPLET M PROTEIN-LIKE PROTEIN"/>
    <property type="match status" value="1"/>
</dbReference>
<feature type="region of interest" description="Disordered" evidence="1">
    <location>
        <begin position="2137"/>
        <end position="2162"/>
    </location>
</feature>
<feature type="compositionally biased region" description="Basic and acidic residues" evidence="1">
    <location>
        <begin position="2639"/>
        <end position="2655"/>
    </location>
</feature>
<feature type="region of interest" description="Disordered" evidence="1">
    <location>
        <begin position="4802"/>
        <end position="4883"/>
    </location>
</feature>
<feature type="region of interest" description="Disordered" evidence="1">
    <location>
        <begin position="3903"/>
        <end position="4025"/>
    </location>
</feature>
<feature type="compositionally biased region" description="Basic and acidic residues" evidence="1">
    <location>
        <begin position="5830"/>
        <end position="5840"/>
    </location>
</feature>
<feature type="compositionally biased region" description="Basic and acidic residues" evidence="1">
    <location>
        <begin position="3976"/>
        <end position="3989"/>
    </location>
</feature>
<feature type="compositionally biased region" description="Basic and acidic residues" evidence="1">
    <location>
        <begin position="562"/>
        <end position="583"/>
    </location>
</feature>
<feature type="compositionally biased region" description="Low complexity" evidence="1">
    <location>
        <begin position="1769"/>
        <end position="1802"/>
    </location>
</feature>
<feature type="region of interest" description="Disordered" evidence="1">
    <location>
        <begin position="6436"/>
        <end position="6476"/>
    </location>
</feature>
<feature type="compositionally biased region" description="Basic and acidic residues" evidence="1">
    <location>
        <begin position="5871"/>
        <end position="5880"/>
    </location>
</feature>
<evidence type="ECO:0000313" key="2">
    <source>
        <dbReference type="EMBL" id="PHJ23590.1"/>
    </source>
</evidence>
<feature type="compositionally biased region" description="Basic and acidic residues" evidence="1">
    <location>
        <begin position="255"/>
        <end position="264"/>
    </location>
</feature>
<feature type="region of interest" description="Disordered" evidence="1">
    <location>
        <begin position="527"/>
        <end position="651"/>
    </location>
</feature>
<feature type="compositionally biased region" description="Basic and acidic residues" evidence="1">
    <location>
        <begin position="2009"/>
        <end position="2034"/>
    </location>
</feature>
<feature type="region of interest" description="Disordered" evidence="1">
    <location>
        <begin position="786"/>
        <end position="840"/>
    </location>
</feature>
<feature type="compositionally biased region" description="Acidic residues" evidence="1">
    <location>
        <begin position="2372"/>
        <end position="2392"/>
    </location>
</feature>
<feature type="compositionally biased region" description="Acidic residues" evidence="1">
    <location>
        <begin position="3824"/>
        <end position="3840"/>
    </location>
</feature>
<feature type="compositionally biased region" description="Polar residues" evidence="1">
    <location>
        <begin position="3474"/>
        <end position="3486"/>
    </location>
</feature>
<feature type="compositionally biased region" description="Polar residues" evidence="1">
    <location>
        <begin position="1267"/>
        <end position="1277"/>
    </location>
</feature>
<feature type="compositionally biased region" description="Polar residues" evidence="1">
    <location>
        <begin position="3565"/>
        <end position="3582"/>
    </location>
</feature>
<feature type="compositionally biased region" description="Basic and acidic residues" evidence="1">
    <location>
        <begin position="5790"/>
        <end position="5818"/>
    </location>
</feature>
<feature type="region of interest" description="Disordered" evidence="1">
    <location>
        <begin position="4112"/>
        <end position="4131"/>
    </location>
</feature>
<feature type="compositionally biased region" description="Low complexity" evidence="1">
    <location>
        <begin position="3303"/>
        <end position="3312"/>
    </location>
</feature>
<dbReference type="OrthoDB" id="333356at2759"/>
<feature type="compositionally biased region" description="Basic and acidic residues" evidence="1">
    <location>
        <begin position="1463"/>
        <end position="1481"/>
    </location>
</feature>
<feature type="compositionally biased region" description="Basic and acidic residues" evidence="1">
    <location>
        <begin position="415"/>
        <end position="437"/>
    </location>
</feature>
<feature type="compositionally biased region" description="Basic and acidic residues" evidence="1">
    <location>
        <begin position="5246"/>
        <end position="5256"/>
    </location>
</feature>
<feature type="compositionally biased region" description="Basic residues" evidence="1">
    <location>
        <begin position="5165"/>
        <end position="5177"/>
    </location>
</feature>
<feature type="compositionally biased region" description="Basic and acidic residues" evidence="1">
    <location>
        <begin position="786"/>
        <end position="797"/>
    </location>
</feature>
<feature type="region of interest" description="Disordered" evidence="1">
    <location>
        <begin position="5951"/>
        <end position="6038"/>
    </location>
</feature>
<feature type="compositionally biased region" description="Low complexity" evidence="1">
    <location>
        <begin position="2137"/>
        <end position="2148"/>
    </location>
</feature>
<dbReference type="SMART" id="SM00028">
    <property type="entry name" value="TPR"/>
    <property type="match status" value="1"/>
</dbReference>